<dbReference type="SUPFAM" id="SSF56672">
    <property type="entry name" value="DNA/RNA polymerases"/>
    <property type="match status" value="1"/>
</dbReference>
<proteinExistence type="predicted"/>
<organism evidence="4 5">
    <name type="scientific">Gossypium anomalum</name>
    <dbReference type="NCBI Taxonomy" id="47600"/>
    <lineage>
        <taxon>Eukaryota</taxon>
        <taxon>Viridiplantae</taxon>
        <taxon>Streptophyta</taxon>
        <taxon>Embryophyta</taxon>
        <taxon>Tracheophyta</taxon>
        <taxon>Spermatophyta</taxon>
        <taxon>Magnoliopsida</taxon>
        <taxon>eudicotyledons</taxon>
        <taxon>Gunneridae</taxon>
        <taxon>Pentapetalae</taxon>
        <taxon>rosids</taxon>
        <taxon>malvids</taxon>
        <taxon>Malvales</taxon>
        <taxon>Malvaceae</taxon>
        <taxon>Malvoideae</taxon>
        <taxon>Gossypium</taxon>
    </lineage>
</organism>
<keyword evidence="1" id="KW-0064">Aspartyl protease</keyword>
<name>A0A8J5Z6I9_9ROSI</name>
<evidence type="ECO:0000313" key="4">
    <source>
        <dbReference type="EMBL" id="KAG8491907.1"/>
    </source>
</evidence>
<dbReference type="PROSITE" id="PS50994">
    <property type="entry name" value="INTEGRASE"/>
    <property type="match status" value="1"/>
</dbReference>
<dbReference type="GO" id="GO:0004190">
    <property type="term" value="F:aspartic-type endopeptidase activity"/>
    <property type="evidence" value="ECO:0007669"/>
    <property type="project" value="UniProtKB-KW"/>
</dbReference>
<evidence type="ECO:0000256" key="1">
    <source>
        <dbReference type="ARBA" id="ARBA00022750"/>
    </source>
</evidence>
<dbReference type="GO" id="GO:0015074">
    <property type="term" value="P:DNA integration"/>
    <property type="evidence" value="ECO:0007669"/>
    <property type="project" value="InterPro"/>
</dbReference>
<dbReference type="InterPro" id="IPR001584">
    <property type="entry name" value="Integrase_cat-core"/>
</dbReference>
<keyword evidence="1" id="KW-0645">Protease</keyword>
<dbReference type="InterPro" id="IPR013103">
    <property type="entry name" value="RVT_2"/>
</dbReference>
<feature type="domain" description="Integrase catalytic" evidence="3">
    <location>
        <begin position="530"/>
        <end position="625"/>
    </location>
</feature>
<evidence type="ECO:0000259" key="3">
    <source>
        <dbReference type="PROSITE" id="PS50994"/>
    </source>
</evidence>
<comment type="caution">
    <text evidence="4">The sequence shown here is derived from an EMBL/GenBank/DDBJ whole genome shotgun (WGS) entry which is preliminary data.</text>
</comment>
<dbReference type="InterPro" id="IPR036397">
    <property type="entry name" value="RNaseH_sf"/>
</dbReference>
<dbReference type="Pfam" id="PF07727">
    <property type="entry name" value="RVT_2"/>
    <property type="match status" value="1"/>
</dbReference>
<dbReference type="EMBL" id="JAHUZN010000006">
    <property type="protein sequence ID" value="KAG8491907.1"/>
    <property type="molecule type" value="Genomic_DNA"/>
</dbReference>
<dbReference type="Gene3D" id="3.30.420.10">
    <property type="entry name" value="Ribonuclease H-like superfamily/Ribonuclease H"/>
    <property type="match status" value="1"/>
</dbReference>
<gene>
    <name evidence="4" type="ORF">CXB51_015260</name>
</gene>
<dbReference type="Proteomes" id="UP000701853">
    <property type="component" value="Chromosome 6"/>
</dbReference>
<dbReference type="OrthoDB" id="414945at2759"/>
<dbReference type="InterPro" id="IPR012337">
    <property type="entry name" value="RNaseH-like_sf"/>
</dbReference>
<feature type="region of interest" description="Disordered" evidence="2">
    <location>
        <begin position="254"/>
        <end position="274"/>
    </location>
</feature>
<dbReference type="InterPro" id="IPR054722">
    <property type="entry name" value="PolX-like_BBD"/>
</dbReference>
<feature type="compositionally biased region" description="Basic residues" evidence="2">
    <location>
        <begin position="254"/>
        <end position="269"/>
    </location>
</feature>
<accession>A0A8J5Z6I9</accession>
<dbReference type="Pfam" id="PF22936">
    <property type="entry name" value="Pol_BBD"/>
    <property type="match status" value="1"/>
</dbReference>
<protein>
    <recommendedName>
        <fullName evidence="3">Integrase catalytic domain-containing protein</fullName>
    </recommendedName>
</protein>
<feature type="region of interest" description="Disordered" evidence="2">
    <location>
        <begin position="1"/>
        <end position="31"/>
    </location>
</feature>
<dbReference type="SUPFAM" id="SSF53098">
    <property type="entry name" value="Ribonuclease H-like"/>
    <property type="match status" value="1"/>
</dbReference>
<dbReference type="PANTHER" id="PTHR47481">
    <property type="match status" value="1"/>
</dbReference>
<dbReference type="CDD" id="cd09272">
    <property type="entry name" value="RNase_HI_RT_Ty1"/>
    <property type="match status" value="1"/>
</dbReference>
<dbReference type="AlphaFoldDB" id="A0A8J5Z6I9"/>
<evidence type="ECO:0000313" key="5">
    <source>
        <dbReference type="Proteomes" id="UP000701853"/>
    </source>
</evidence>
<feature type="compositionally biased region" description="Polar residues" evidence="2">
    <location>
        <begin position="712"/>
        <end position="724"/>
    </location>
</feature>
<feature type="region of interest" description="Disordered" evidence="2">
    <location>
        <begin position="682"/>
        <end position="703"/>
    </location>
</feature>
<reference evidence="4 5" key="1">
    <citation type="journal article" date="2021" name="bioRxiv">
        <title>The Gossypium anomalum genome as a resource for cotton improvement and evolutionary analysis of hybrid incompatibility.</title>
        <authorList>
            <person name="Grover C.E."/>
            <person name="Yuan D."/>
            <person name="Arick M.A."/>
            <person name="Miller E.R."/>
            <person name="Hu G."/>
            <person name="Peterson D.G."/>
            <person name="Wendel J.F."/>
            <person name="Udall J.A."/>
        </authorList>
    </citation>
    <scope>NUCLEOTIDE SEQUENCE [LARGE SCALE GENOMIC DNA]</scope>
    <source>
        <strain evidence="4">JFW-Udall</strain>
        <tissue evidence="4">Leaf</tissue>
    </source>
</reference>
<keyword evidence="1" id="KW-0378">Hydrolase</keyword>
<keyword evidence="5" id="KW-1185">Reference proteome</keyword>
<sequence length="1261" mass="140009">MATEPVPLGDTPRHSSNVDAAPPSQGLNTTTLPTVHNFSKHDIIKLREHNFLLWKHQILLILEGYNLEGFVLGTTPIPSSHLPGPDGQYIDNPLFLVHKKQDKFLASWLLSTVTDEILVYLTTAKTNFDKWSVIERRFGAKSNVKLSSMRHALYSLKKGSLTIKEYLTKVKTLSDSLTGAGSLVTKQEQVVASATPMSLELLTKMLLDCEARQLASLTEVSLQANLASHQKQDSSVISNHPTSSHCCHQEYRHGHRGQGRGWSRGKARGSGKSWSRSRPQCQLCGKIGHLVQTCYHRFDETLSGVNSNQALTVNYHQLRDQGSSSTCAPSCQTAIASPHQPSSSVNDQAWYPDSGATNHITPDAANLSSVSSYTGTQHVSMGNGASVSIANIGSSSMQAGSRLLQLKNILHVPNVCKNLLSVGQFAKDNVVYFEFHPLFCFVKDIQTRKTLLVGRMHNGLYKFDASEFFPHKSGATSLPPSPCLYTSQLVASTVVWHSRLGHPCNNVLVDVLQSCNFNAMVQVQFGCTIKRLQTDWGGEYRFLLTELSRLGIQHRVTYPHTSEQNGVVERKHRHLVDMGLTILAQASLSLDFWSHAFAHAVHLLNHLPTPTLQKKSPYEDGRIFISRHITFDEALFPFQTGSFFKSTAGSTTGSHHVSRLPLVVGSHPAHPPIVDSAISSPMDESFPPSAHRSPIYQSSSLSSHATTSIRASTTIPLQPMTSGNIHPMRTRSKSGIFKPKVFASTLSEQEPSSIFEALQSPEWKAAAHTEYEALLTNHTLDLIPLPDDRKVVGCKWIFKVKRHADGSVARYKGRLVVKGYLQEAGVNFQETFSPVVKPTTIRVVLALTVSMDWPLRQVDINNAFLNGDLQEEIYMVQPPGFEQLGDGGRPLVCKLRKALYGLKQAPRAWFHKLRDFLVTAHFTVSKADNSLFIHRSGSHLIYILVYVDDIIITGTDSQAIDQFVKELDIQFALKDLGKLSYFLGIELNYTPTGIFLSQRKYILDLFKRASMEKSNDSPTPMTTTCRLTAAEGPFIADATLYRSIVGALQYVVITRPDIAFSVNKVCQFMHKPSELHFKAVKRILRYLQGTLDYGIKFTKSPKLLLEGFSDANWGSDSDDRRSTSSYCVFLDAEAEYRSLAHVTAEMVWLQSLLSELGVSVPGKALIWCDSSAAVAVAGNPVMHSKFKHVELDLFFVREKVAQGVFQVGHVPSHDQVADVLTKPLSTGVFHKFRDQLRVVSHYIDIPDRELSSTGNVKHNRK</sequence>
<dbReference type="GO" id="GO:0003676">
    <property type="term" value="F:nucleic acid binding"/>
    <property type="evidence" value="ECO:0007669"/>
    <property type="project" value="InterPro"/>
</dbReference>
<evidence type="ECO:0000256" key="2">
    <source>
        <dbReference type="SAM" id="MobiDB-lite"/>
    </source>
</evidence>
<feature type="region of interest" description="Disordered" evidence="2">
    <location>
        <begin position="712"/>
        <end position="731"/>
    </location>
</feature>
<dbReference type="InterPro" id="IPR043502">
    <property type="entry name" value="DNA/RNA_pol_sf"/>
</dbReference>
<dbReference type="PANTHER" id="PTHR47481:SF10">
    <property type="entry name" value="COPIA-LIKE POLYPROTEIN_RETROTRANSPOSON"/>
    <property type="match status" value="1"/>
</dbReference>